<dbReference type="Proteomes" id="UP000594688">
    <property type="component" value="Chromosome"/>
</dbReference>
<sequence>MPMADKRAFPRKAIEAKVALVMDGRKFSAVVIDISVKGMLLEFDQPLEIEKCLQLNLLEHEEISSCILEGQIVRCERREQGKFVVAFSLLNPDDKFMMDALAYIHQGKI</sequence>
<dbReference type="SUPFAM" id="SSF141371">
    <property type="entry name" value="PilZ domain-like"/>
    <property type="match status" value="1"/>
</dbReference>
<protein>
    <submittedName>
        <fullName evidence="2">PilZ domain-containing protein</fullName>
    </submittedName>
</protein>
<gene>
    <name evidence="2" type="ORF">G3M70_17335</name>
</gene>
<reference evidence="2 3" key="1">
    <citation type="submission" date="2020-02" db="EMBL/GenBank/DDBJ databases">
        <title>Genomic and physiological characterization of two novel Nitrospinaceae genera.</title>
        <authorList>
            <person name="Mueller A.J."/>
            <person name="Jung M.-Y."/>
            <person name="Strachan C.R."/>
            <person name="Herbold C.W."/>
            <person name="Kirkegaard R.H."/>
            <person name="Daims H."/>
        </authorList>
    </citation>
    <scope>NUCLEOTIDE SEQUENCE [LARGE SCALE GENOMIC DNA]</scope>
    <source>
        <strain evidence="2">EB</strain>
    </source>
</reference>
<evidence type="ECO:0000259" key="1">
    <source>
        <dbReference type="Pfam" id="PF07238"/>
    </source>
</evidence>
<name>A0A7T0BZ28_9BACT</name>
<evidence type="ECO:0000313" key="3">
    <source>
        <dbReference type="Proteomes" id="UP000594688"/>
    </source>
</evidence>
<dbReference type="Pfam" id="PF07238">
    <property type="entry name" value="PilZ"/>
    <property type="match status" value="1"/>
</dbReference>
<dbReference type="EMBL" id="CP048685">
    <property type="protein sequence ID" value="QPJ63542.1"/>
    <property type="molecule type" value="Genomic_DNA"/>
</dbReference>
<organism evidence="2 3">
    <name type="scientific">Candidatus Nitronauta litoralis</name>
    <dbReference type="NCBI Taxonomy" id="2705533"/>
    <lineage>
        <taxon>Bacteria</taxon>
        <taxon>Pseudomonadati</taxon>
        <taxon>Nitrospinota/Tectimicrobiota group</taxon>
        <taxon>Nitrospinota</taxon>
        <taxon>Nitrospinia</taxon>
        <taxon>Nitrospinales</taxon>
        <taxon>Nitrospinaceae</taxon>
        <taxon>Candidatus Nitronauta</taxon>
    </lineage>
</organism>
<evidence type="ECO:0000313" key="2">
    <source>
        <dbReference type="EMBL" id="QPJ63542.1"/>
    </source>
</evidence>
<dbReference type="AlphaFoldDB" id="A0A7T0BZ28"/>
<accession>A0A7T0BZ28</accession>
<dbReference type="GO" id="GO:0035438">
    <property type="term" value="F:cyclic-di-GMP binding"/>
    <property type="evidence" value="ECO:0007669"/>
    <property type="project" value="InterPro"/>
</dbReference>
<dbReference type="Gene3D" id="2.40.10.220">
    <property type="entry name" value="predicted glycosyltransferase like domains"/>
    <property type="match status" value="1"/>
</dbReference>
<proteinExistence type="predicted"/>
<feature type="domain" description="PilZ" evidence="1">
    <location>
        <begin position="5"/>
        <end position="94"/>
    </location>
</feature>
<dbReference type="KEGG" id="nli:G3M70_17335"/>
<dbReference type="InterPro" id="IPR009875">
    <property type="entry name" value="PilZ_domain"/>
</dbReference>